<dbReference type="AlphaFoldDB" id="A0A1G7QD48"/>
<evidence type="ECO:0000313" key="2">
    <source>
        <dbReference type="EMBL" id="MWC44894.1"/>
    </source>
</evidence>
<dbReference type="RefSeq" id="WP_149683233.1">
    <property type="nucleotide sequence ID" value="NZ_FNBI01000008.1"/>
</dbReference>
<evidence type="ECO:0000313" key="4">
    <source>
        <dbReference type="Proteomes" id="UP000323502"/>
    </source>
</evidence>
<keyword evidence="1" id="KW-0812">Transmembrane</keyword>
<dbReference type="GO" id="GO:0004180">
    <property type="term" value="F:carboxypeptidase activity"/>
    <property type="evidence" value="ECO:0007669"/>
    <property type="project" value="UniProtKB-KW"/>
</dbReference>
<sequence length="575" mass="60202">MSVALAAVLAVGVVVAWVRLWTWQRAGAAKASKTRLAILIAAQPVLAILLYLGLQPPVGGGGARQVVVATRGAVAGAGVVALPEAGAAEGAKRAPDLATALRRAGDVRSVRIIGSGLEPRDREALDGVAVQFDPPRLARGIVRVGAPAWVTAGDRFEIAVRAEAPAGVEVRLIDPAGRVVDRQTPDARGEAVLSGTARTAGAVLFTVKLGTIDTVTVPLWTRAPAVVRLLILSGAPGPEIKALRRWATDAGLAVEVRAAVGGGATLGGAVRVEPGALARTDILVLDDRVWTMLGSDGRRVVRAALRGGMGLVLRATGPLPPAVRQDWRTFGFGLQGDGADHVVSLPPAAPDDAALAARRGPGSADVPLAFAGDRAAVPELTRTGYGVTGAAIMRDKGGAMLSAWRPAGQGRVALTLVQDSFALTTSGHGDRYAEWWSALLSAVARPGDGAPPSISDRPRAGVRAVACGVKAGDRLITPRARALKLQPERGCAAFWPRVAGWYRLGERPVHVGAADADPAMQARERRDATLRLVRGDSALSQATPSHIWQSRWFWLAAWMIAAAGTWWFERRRKQH</sequence>
<dbReference type="Proteomes" id="UP000323502">
    <property type="component" value="Unassembled WGS sequence"/>
</dbReference>
<keyword evidence="1" id="KW-0472">Membrane</keyword>
<evidence type="ECO:0000256" key="1">
    <source>
        <dbReference type="SAM" id="Phobius"/>
    </source>
</evidence>
<proteinExistence type="predicted"/>
<dbReference type="OrthoDB" id="7199749at2"/>
<gene>
    <name evidence="2" type="ORF">GQR91_14820</name>
    <name evidence="3" type="ORF">SAMN05216557_10858</name>
</gene>
<feature type="transmembrane region" description="Helical" evidence="1">
    <location>
        <begin position="6"/>
        <end position="24"/>
    </location>
</feature>
<keyword evidence="2" id="KW-0121">Carboxypeptidase</keyword>
<reference evidence="2 5" key="2">
    <citation type="submission" date="2019-12" db="EMBL/GenBank/DDBJ databases">
        <authorList>
            <person name="Zheng J."/>
        </authorList>
    </citation>
    <scope>NUCLEOTIDE SEQUENCE [LARGE SCALE GENOMIC DNA]</scope>
    <source>
        <strain evidence="2 5">DSM 27347</strain>
    </source>
</reference>
<evidence type="ECO:0000313" key="5">
    <source>
        <dbReference type="Proteomes" id="UP000436801"/>
    </source>
</evidence>
<organism evidence="3 4">
    <name type="scientific">Sphingomonas carotinifaciens</name>
    <dbReference type="NCBI Taxonomy" id="1166323"/>
    <lineage>
        <taxon>Bacteria</taxon>
        <taxon>Pseudomonadati</taxon>
        <taxon>Pseudomonadota</taxon>
        <taxon>Alphaproteobacteria</taxon>
        <taxon>Sphingomonadales</taxon>
        <taxon>Sphingomonadaceae</taxon>
        <taxon>Sphingomonas</taxon>
    </lineage>
</organism>
<accession>A0A1G7QD48</accession>
<protein>
    <submittedName>
        <fullName evidence="2">Carboxypeptidase regulatory-like domain-containing protein</fullName>
    </submittedName>
</protein>
<feature type="transmembrane region" description="Helical" evidence="1">
    <location>
        <begin position="36"/>
        <end position="54"/>
    </location>
</feature>
<evidence type="ECO:0000313" key="3">
    <source>
        <dbReference type="EMBL" id="SDF96424.1"/>
    </source>
</evidence>
<keyword evidence="2" id="KW-0645">Protease</keyword>
<reference evidence="3 4" key="1">
    <citation type="submission" date="2016-10" db="EMBL/GenBank/DDBJ databases">
        <authorList>
            <person name="Varghese N."/>
            <person name="Submissions S."/>
        </authorList>
    </citation>
    <scope>NUCLEOTIDE SEQUENCE [LARGE SCALE GENOMIC DNA]</scope>
    <source>
        <strain evidence="3 4">S7-754</strain>
    </source>
</reference>
<dbReference type="EMBL" id="FNBI01000008">
    <property type="protein sequence ID" value="SDF96424.1"/>
    <property type="molecule type" value="Genomic_DNA"/>
</dbReference>
<name>A0A1G7QD48_9SPHN</name>
<keyword evidence="1" id="KW-1133">Transmembrane helix</keyword>
<keyword evidence="2" id="KW-0378">Hydrolase</keyword>
<keyword evidence="4" id="KW-1185">Reference proteome</keyword>
<dbReference type="EMBL" id="WSUT01000005">
    <property type="protein sequence ID" value="MWC44894.1"/>
    <property type="molecule type" value="Genomic_DNA"/>
</dbReference>
<dbReference type="Proteomes" id="UP000436801">
    <property type="component" value="Unassembled WGS sequence"/>
</dbReference>